<organism evidence="1 2">
    <name type="scientific">Halogranum gelatinilyticum</name>
    <dbReference type="NCBI Taxonomy" id="660521"/>
    <lineage>
        <taxon>Archaea</taxon>
        <taxon>Methanobacteriati</taxon>
        <taxon>Methanobacteriota</taxon>
        <taxon>Stenosarchaea group</taxon>
        <taxon>Halobacteria</taxon>
        <taxon>Halobacteriales</taxon>
        <taxon>Haloferacaceae</taxon>
    </lineage>
</organism>
<dbReference type="AlphaFoldDB" id="A0A1G9Z2I4"/>
<keyword evidence="2" id="KW-1185">Reference proteome</keyword>
<dbReference type="Proteomes" id="UP000199451">
    <property type="component" value="Unassembled WGS sequence"/>
</dbReference>
<gene>
    <name evidence="1" type="ORF">SAMN04487949_3519</name>
</gene>
<dbReference type="EMBL" id="FNHL01000006">
    <property type="protein sequence ID" value="SDN15534.1"/>
    <property type="molecule type" value="Genomic_DNA"/>
</dbReference>
<proteinExistence type="predicted"/>
<protein>
    <submittedName>
        <fullName evidence="1">Uncharacterized protein</fullName>
    </submittedName>
</protein>
<evidence type="ECO:0000313" key="2">
    <source>
        <dbReference type="Proteomes" id="UP000199451"/>
    </source>
</evidence>
<sequence length="105" mass="12159">MPALSLSRRLEALRERSPQNYGALRDHYPLLKQALDTNTRSYPTGRQLYVSLEDPPITSQTFGRLLALLADLEVVSLYTERSNANRYDVRHYDSTDFDLLEKKLE</sequence>
<evidence type="ECO:0000313" key="1">
    <source>
        <dbReference type="EMBL" id="SDN15534.1"/>
    </source>
</evidence>
<name>A0A1G9Z2I4_9EURY</name>
<accession>A0A1G9Z2I4</accession>
<reference evidence="2" key="1">
    <citation type="submission" date="2016-10" db="EMBL/GenBank/DDBJ databases">
        <authorList>
            <person name="Varghese N."/>
            <person name="Submissions S."/>
        </authorList>
    </citation>
    <scope>NUCLEOTIDE SEQUENCE [LARGE SCALE GENOMIC DNA]</scope>
    <source>
        <strain evidence="2">CGMCC 1.10119</strain>
    </source>
</reference>